<evidence type="ECO:0000256" key="5">
    <source>
        <dbReference type="HAMAP-Rule" id="MF_01350"/>
    </source>
</evidence>
<evidence type="ECO:0000256" key="3">
    <source>
        <dbReference type="ARBA" id="ARBA00022989"/>
    </source>
</evidence>
<feature type="transmembrane region" description="Helical" evidence="5">
    <location>
        <begin position="75"/>
        <end position="98"/>
    </location>
</feature>
<comment type="caution">
    <text evidence="7">The sequence shown here is derived from an EMBL/GenBank/DDBJ whole genome shotgun (WGS) entry which is preliminary data.</text>
</comment>
<comment type="subunit">
    <text evidence="5">NDH-1 is composed of 14 different subunits. Subunits NuoA, H, J, K, L, M, N constitute the membrane sector of the complex.</text>
</comment>
<evidence type="ECO:0000256" key="2">
    <source>
        <dbReference type="ARBA" id="ARBA00022692"/>
    </source>
</evidence>
<dbReference type="Proteomes" id="UP000606463">
    <property type="component" value="Unassembled WGS sequence"/>
</dbReference>
<comment type="function">
    <text evidence="5">NDH-1 shuttles electrons from NADH, via FMN and iron-sulfur (Fe-S) centers, to quinones in the respiratory chain. The immediate electron acceptor for the enzyme in this species is believed to be ubiquinone. Couples the redox reaction to proton translocation (for every two electrons transferred, four hydrogen ions are translocated across the cytoplasmic membrane), and thus conserves the redox energy in a proton gradient. This subunit may bind ubiquinone.</text>
</comment>
<gene>
    <name evidence="5" type="primary">nuoH</name>
    <name evidence="7" type="ORF">EYH37_01345</name>
</gene>
<dbReference type="AlphaFoldDB" id="A0A9D0YNF1"/>
<dbReference type="GO" id="GO:0003954">
    <property type="term" value="F:NADH dehydrogenase activity"/>
    <property type="evidence" value="ECO:0007669"/>
    <property type="project" value="TreeGrafter"/>
</dbReference>
<feature type="transmembrane region" description="Helical" evidence="5">
    <location>
        <begin position="179"/>
        <end position="200"/>
    </location>
</feature>
<name>A0A9D0YNF1_AQUAO</name>
<keyword evidence="5 6" id="KW-0520">NAD</keyword>
<comment type="catalytic activity">
    <reaction evidence="5">
        <text>a quinone + NADH + 5 H(+)(in) = a quinol + NAD(+) + 4 H(+)(out)</text>
        <dbReference type="Rhea" id="RHEA:57888"/>
        <dbReference type="ChEBI" id="CHEBI:15378"/>
        <dbReference type="ChEBI" id="CHEBI:24646"/>
        <dbReference type="ChEBI" id="CHEBI:57540"/>
        <dbReference type="ChEBI" id="CHEBI:57945"/>
        <dbReference type="ChEBI" id="CHEBI:132124"/>
    </reaction>
</comment>
<feature type="transmembrane region" description="Helical" evidence="5">
    <location>
        <begin position="143"/>
        <end position="167"/>
    </location>
</feature>
<keyword evidence="5" id="KW-1003">Cell membrane</keyword>
<evidence type="ECO:0000256" key="6">
    <source>
        <dbReference type="RuleBase" id="RU000471"/>
    </source>
</evidence>
<sequence>MDWGWILFKTLVFPGLTFLLLVIFATFYLERKLVADMHGRTGPYYVGPYGLLQTVADIFKILQKEVIIHREADKLLFLVVPAVAFFMVALVAAFIPYSETLWIVSTPYDLVISLALLTSLPAIFLFAGWVSKSKYPFIGGIRVINQLISGEIPLWLAGLSVALWYGTFNYVEIVQKFDLIGFLVNLVGFVIFLVAILIVADRPPFDIPEAEQEIVYGFLTEYTGVGYLLLAGAKFLEIFVLAAMTVTLFLGGFKGPFLPGWVWFLIKIFTVYYLAFAIRASTPRIRLDQLIKFTWNILVPLALLNIVFILVIKAL</sequence>
<dbReference type="HAMAP" id="MF_01350">
    <property type="entry name" value="NDH1_NuoH"/>
    <property type="match status" value="1"/>
</dbReference>
<dbReference type="GO" id="GO:0005886">
    <property type="term" value="C:plasma membrane"/>
    <property type="evidence" value="ECO:0007669"/>
    <property type="project" value="UniProtKB-SubCell"/>
</dbReference>
<comment type="similarity">
    <text evidence="5 6">Belongs to the complex I subunit 1 family.</text>
</comment>
<feature type="transmembrane region" description="Helical" evidence="5">
    <location>
        <begin position="6"/>
        <end position="29"/>
    </location>
</feature>
<dbReference type="InterPro" id="IPR018086">
    <property type="entry name" value="NADH_UbQ_OxRdtase_su1_CS"/>
</dbReference>
<dbReference type="GO" id="GO:0048038">
    <property type="term" value="F:quinone binding"/>
    <property type="evidence" value="ECO:0007669"/>
    <property type="project" value="UniProtKB-KW"/>
</dbReference>
<dbReference type="PANTHER" id="PTHR11432:SF3">
    <property type="entry name" value="NADH-UBIQUINONE OXIDOREDUCTASE CHAIN 1"/>
    <property type="match status" value="1"/>
</dbReference>
<keyword evidence="2 5" id="KW-0812">Transmembrane</keyword>
<keyword evidence="5" id="KW-1278">Translocase</keyword>
<dbReference type="PROSITE" id="PS00668">
    <property type="entry name" value="COMPLEX1_ND1_2"/>
    <property type="match status" value="1"/>
</dbReference>
<comment type="subcellular location">
    <subcellularLocation>
        <location evidence="5 6">Cell membrane</location>
        <topology evidence="5 6">Multi-pass membrane protein</topology>
    </subcellularLocation>
    <subcellularLocation>
        <location evidence="1">Membrane</location>
        <topology evidence="1">Multi-pass membrane protein</topology>
    </subcellularLocation>
</comment>
<keyword evidence="5" id="KW-0874">Quinone</keyword>
<protein>
    <recommendedName>
        <fullName evidence="5">NADH-quinone oxidoreductase subunit H</fullName>
        <ecNumber evidence="5">7.1.1.-</ecNumber>
    </recommendedName>
    <alternativeName>
        <fullName evidence="5">NADH dehydrogenase I subunit H</fullName>
    </alternativeName>
    <alternativeName>
        <fullName evidence="5">NDH-1 subunit H</fullName>
    </alternativeName>
</protein>
<keyword evidence="4 5" id="KW-0472">Membrane</keyword>
<dbReference type="EMBL" id="DQVE01000014">
    <property type="protein sequence ID" value="HIP98001.1"/>
    <property type="molecule type" value="Genomic_DNA"/>
</dbReference>
<dbReference type="GO" id="GO:0016655">
    <property type="term" value="F:oxidoreductase activity, acting on NAD(P)H, quinone or similar compound as acceptor"/>
    <property type="evidence" value="ECO:0007669"/>
    <property type="project" value="UniProtKB-UniRule"/>
</dbReference>
<evidence type="ECO:0000256" key="4">
    <source>
        <dbReference type="ARBA" id="ARBA00023136"/>
    </source>
</evidence>
<dbReference type="InterPro" id="IPR001694">
    <property type="entry name" value="NADH_UbQ_OxRdtase_su1/FPO"/>
</dbReference>
<feature type="transmembrane region" description="Helical" evidence="5">
    <location>
        <begin position="261"/>
        <end position="281"/>
    </location>
</feature>
<dbReference type="Pfam" id="PF00146">
    <property type="entry name" value="NADHdh"/>
    <property type="match status" value="1"/>
</dbReference>
<keyword evidence="5" id="KW-0830">Ubiquinone</keyword>
<dbReference type="PROSITE" id="PS00667">
    <property type="entry name" value="COMPLEX1_ND1_1"/>
    <property type="match status" value="1"/>
</dbReference>
<reference evidence="7" key="1">
    <citation type="journal article" date="2020" name="ISME J.">
        <title>Gammaproteobacteria mediating utilization of methyl-, sulfur- and petroleum organic compounds in deep ocean hydrothermal plumes.</title>
        <authorList>
            <person name="Zhou Z."/>
            <person name="Liu Y."/>
            <person name="Pan J."/>
            <person name="Cron B.R."/>
            <person name="Toner B.M."/>
            <person name="Anantharaman K."/>
            <person name="Breier J.A."/>
            <person name="Dick G.J."/>
            <person name="Li M."/>
        </authorList>
    </citation>
    <scope>NUCLEOTIDE SEQUENCE</scope>
    <source>
        <strain evidence="7">SZUA-1501</strain>
    </source>
</reference>
<dbReference type="PANTHER" id="PTHR11432">
    <property type="entry name" value="NADH DEHYDROGENASE SUBUNIT 1"/>
    <property type="match status" value="1"/>
</dbReference>
<accession>A0A9D0YNF1</accession>
<evidence type="ECO:0000313" key="7">
    <source>
        <dbReference type="EMBL" id="HIP98001.1"/>
    </source>
</evidence>
<feature type="transmembrane region" description="Helical" evidence="5">
    <location>
        <begin position="227"/>
        <end position="249"/>
    </location>
</feature>
<feature type="transmembrane region" description="Helical" evidence="5">
    <location>
        <begin position="293"/>
        <end position="312"/>
    </location>
</feature>
<evidence type="ECO:0000313" key="8">
    <source>
        <dbReference type="Proteomes" id="UP000606463"/>
    </source>
</evidence>
<dbReference type="EC" id="7.1.1.-" evidence="5"/>
<keyword evidence="3 5" id="KW-1133">Transmembrane helix</keyword>
<proteinExistence type="inferred from homology"/>
<evidence type="ECO:0000256" key="1">
    <source>
        <dbReference type="ARBA" id="ARBA00004141"/>
    </source>
</evidence>
<feature type="transmembrane region" description="Helical" evidence="5">
    <location>
        <begin position="110"/>
        <end position="131"/>
    </location>
</feature>
<dbReference type="GO" id="GO:0009060">
    <property type="term" value="P:aerobic respiration"/>
    <property type="evidence" value="ECO:0007669"/>
    <property type="project" value="TreeGrafter"/>
</dbReference>
<organism evidence="7 8">
    <name type="scientific">Aquifex aeolicus</name>
    <dbReference type="NCBI Taxonomy" id="63363"/>
    <lineage>
        <taxon>Bacteria</taxon>
        <taxon>Pseudomonadati</taxon>
        <taxon>Aquificota</taxon>
        <taxon>Aquificia</taxon>
        <taxon>Aquificales</taxon>
        <taxon>Aquificaceae</taxon>
        <taxon>Aquifex</taxon>
    </lineage>
</organism>